<organism evidence="1 2">
    <name type="scientific">Hydra vulgaris</name>
    <name type="common">Hydra</name>
    <name type="synonym">Hydra attenuata</name>
    <dbReference type="NCBI Taxonomy" id="6087"/>
    <lineage>
        <taxon>Eukaryota</taxon>
        <taxon>Metazoa</taxon>
        <taxon>Cnidaria</taxon>
        <taxon>Hydrozoa</taxon>
        <taxon>Hydroidolina</taxon>
        <taxon>Anthoathecata</taxon>
        <taxon>Aplanulata</taxon>
        <taxon>Hydridae</taxon>
        <taxon>Hydra</taxon>
    </lineage>
</organism>
<accession>A0ABM4BQ29</accession>
<gene>
    <name evidence="2" type="primary">LOC136079433</name>
</gene>
<protein>
    <submittedName>
        <fullName evidence="2">Uncharacterized protein LOC136079433</fullName>
    </submittedName>
</protein>
<dbReference type="RefSeq" id="XP_065651243.1">
    <property type="nucleotide sequence ID" value="XM_065795171.1"/>
</dbReference>
<sequence>MSYHRAVWLEDNREEEGVLPSAWVQGKVVMWPPSKMNAFKLMKEGVKPNENWRLFRVIKIKITSDCYEDCNSYNLTTETEEEDQLKNDQQLTKKRKRADFATFFEGEKEVDINVNAKIKLSAFPQPPAKLSKMLALNSSLNKKIVDMVPQNFKIDQACKLSLLNCLHSLNTNSNLLRLYLKQYKLGFT</sequence>
<evidence type="ECO:0000313" key="1">
    <source>
        <dbReference type="Proteomes" id="UP001652625"/>
    </source>
</evidence>
<proteinExistence type="predicted"/>
<reference evidence="2" key="1">
    <citation type="submission" date="2025-08" db="UniProtKB">
        <authorList>
            <consortium name="RefSeq"/>
        </authorList>
    </citation>
    <scope>IDENTIFICATION</scope>
</reference>
<name>A0ABM4BQ29_HYDVU</name>
<keyword evidence="1" id="KW-1185">Reference proteome</keyword>
<evidence type="ECO:0000313" key="2">
    <source>
        <dbReference type="RefSeq" id="XP_065651243.1"/>
    </source>
</evidence>
<dbReference type="GeneID" id="136079433"/>
<dbReference type="Proteomes" id="UP001652625">
    <property type="component" value="Chromosome 04"/>
</dbReference>